<dbReference type="EMBL" id="CP032509">
    <property type="protein sequence ID" value="AZN70814.1"/>
    <property type="molecule type" value="Genomic_DNA"/>
</dbReference>
<dbReference type="InterPro" id="IPR019647">
    <property type="entry name" value="PhoP_reg_network_YrbL"/>
</dbReference>
<organism evidence="1 2">
    <name type="scientific">Georhizobium profundi</name>
    <dbReference type="NCBI Taxonomy" id="2341112"/>
    <lineage>
        <taxon>Bacteria</taxon>
        <taxon>Pseudomonadati</taxon>
        <taxon>Pseudomonadota</taxon>
        <taxon>Alphaproteobacteria</taxon>
        <taxon>Hyphomicrobiales</taxon>
        <taxon>Rhizobiaceae</taxon>
        <taxon>Georhizobium</taxon>
    </lineage>
</organism>
<gene>
    <name evidence="1" type="ORF">D5400_05575</name>
</gene>
<dbReference type="Pfam" id="PF10707">
    <property type="entry name" value="YrbL-PhoP_reg"/>
    <property type="match status" value="1"/>
</dbReference>
<dbReference type="OrthoDB" id="5421848at2"/>
<keyword evidence="2" id="KW-1185">Reference proteome</keyword>
<evidence type="ECO:0000313" key="1">
    <source>
        <dbReference type="EMBL" id="AZN70814.1"/>
    </source>
</evidence>
<dbReference type="Proteomes" id="UP000268192">
    <property type="component" value="Chromosome"/>
</dbReference>
<dbReference type="KEGG" id="abaw:D5400_05575"/>
<reference evidence="1 2" key="1">
    <citation type="submission" date="2018-09" db="EMBL/GenBank/DDBJ databases">
        <title>Marinorhizobium profundi gen. nov., sp. nov., isolated from a deep-sea sediment sample from the New Britain Trench and proposal of Marinorhizobiaceae fam. nov. in the order Rhizobiales of the class Alphaproteobacteria.</title>
        <authorList>
            <person name="Cao J."/>
        </authorList>
    </citation>
    <scope>NUCLEOTIDE SEQUENCE [LARGE SCALE GENOMIC DNA]</scope>
    <source>
        <strain evidence="1 2">WS11</strain>
    </source>
</reference>
<evidence type="ECO:0008006" key="3">
    <source>
        <dbReference type="Google" id="ProtNLM"/>
    </source>
</evidence>
<dbReference type="RefSeq" id="WP_126008459.1">
    <property type="nucleotide sequence ID" value="NZ_CP032509.1"/>
</dbReference>
<name>A0A3Q8XMD1_9HYPH</name>
<sequence>MTGKSSSTTLFPPERTAILSSSHHDVLDLTDVPLIGQGTKRRVFHHPGDPSCCIKIVRPDLKNWTRPFQGWKRYFYRSGAHSMQIDELREQFALYALGGYPDFMTPIRGLLETNLGPGLVVGIVRDDDGTLAPDVRQMILRKTFTPAAEQAVEDFFRKVLAAPIVVSDLTPQNICCARRGDGYACFMVDGWGDDSLLKLKSFSTSINTLLKRFAIAQCRAKMRNYQALVAKGAIDESTGAQPV</sequence>
<evidence type="ECO:0000313" key="2">
    <source>
        <dbReference type="Proteomes" id="UP000268192"/>
    </source>
</evidence>
<accession>A0A3Q8XMD1</accession>
<dbReference type="AlphaFoldDB" id="A0A3Q8XMD1"/>
<protein>
    <recommendedName>
        <fullName evidence="3">PhoP regulatory network protein YrbL</fullName>
    </recommendedName>
</protein>
<proteinExistence type="predicted"/>